<comment type="caution">
    <text evidence="4">The sequence shown here is derived from an EMBL/GenBank/DDBJ whole genome shotgun (WGS) entry which is preliminary data.</text>
</comment>
<accession>A0A2S8EZH8</accession>
<sequence>MAPPFKVAVIDDDESVRRALQRLLQSSGYAVETFASAEEFVECDAASHTDCLLLDVHLRRVSGLQLQRMLTVANQHIPIVFITSHQDEHSRQAALQAGATDFLCKPFDTEALLEVIERAIEHME</sequence>
<dbReference type="PROSITE" id="PS50110">
    <property type="entry name" value="RESPONSE_REGULATORY"/>
    <property type="match status" value="1"/>
</dbReference>
<dbReference type="PANTHER" id="PTHR44591:SF25">
    <property type="entry name" value="CHEMOTAXIS TWO-COMPONENT RESPONSE REGULATOR"/>
    <property type="match status" value="1"/>
</dbReference>
<dbReference type="AlphaFoldDB" id="A0A2S8EZH8"/>
<keyword evidence="1 2" id="KW-0597">Phosphoprotein</keyword>
<dbReference type="Gene3D" id="3.40.50.2300">
    <property type="match status" value="1"/>
</dbReference>
<dbReference type="RefSeq" id="WP_105359394.1">
    <property type="nucleotide sequence ID" value="NZ_PUIA01000085.1"/>
</dbReference>
<gene>
    <name evidence="4" type="ORF">C5Y96_25750</name>
</gene>
<evidence type="ECO:0000256" key="1">
    <source>
        <dbReference type="ARBA" id="ARBA00022553"/>
    </source>
</evidence>
<dbReference type="Pfam" id="PF00072">
    <property type="entry name" value="Response_reg"/>
    <property type="match status" value="1"/>
</dbReference>
<dbReference type="GO" id="GO:0000160">
    <property type="term" value="P:phosphorelay signal transduction system"/>
    <property type="evidence" value="ECO:0007669"/>
    <property type="project" value="InterPro"/>
</dbReference>
<evidence type="ECO:0000259" key="3">
    <source>
        <dbReference type="PROSITE" id="PS50110"/>
    </source>
</evidence>
<dbReference type="OrthoDB" id="271936at2"/>
<proteinExistence type="predicted"/>
<dbReference type="Proteomes" id="UP000240009">
    <property type="component" value="Unassembled WGS sequence"/>
</dbReference>
<dbReference type="SMART" id="SM00448">
    <property type="entry name" value="REC"/>
    <property type="match status" value="1"/>
</dbReference>
<reference evidence="4 5" key="1">
    <citation type="submission" date="2018-02" db="EMBL/GenBank/DDBJ databases">
        <title>Comparative genomes isolates from brazilian mangrove.</title>
        <authorList>
            <person name="Araujo J.E."/>
            <person name="Taketani R.G."/>
            <person name="Silva M.C.P."/>
            <person name="Loureco M.V."/>
            <person name="Andreote F.D."/>
        </authorList>
    </citation>
    <scope>NUCLEOTIDE SEQUENCE [LARGE SCALE GENOMIC DNA]</scope>
    <source>
        <strain evidence="4 5">HEX-2 MGV</strain>
    </source>
</reference>
<dbReference type="InterPro" id="IPR011006">
    <property type="entry name" value="CheY-like_superfamily"/>
</dbReference>
<organism evidence="4 5">
    <name type="scientific">Blastopirellula marina</name>
    <dbReference type="NCBI Taxonomy" id="124"/>
    <lineage>
        <taxon>Bacteria</taxon>
        <taxon>Pseudomonadati</taxon>
        <taxon>Planctomycetota</taxon>
        <taxon>Planctomycetia</taxon>
        <taxon>Pirellulales</taxon>
        <taxon>Pirellulaceae</taxon>
        <taxon>Blastopirellula</taxon>
    </lineage>
</organism>
<evidence type="ECO:0000313" key="4">
    <source>
        <dbReference type="EMBL" id="PQO25308.1"/>
    </source>
</evidence>
<name>A0A2S8EZH8_9BACT</name>
<evidence type="ECO:0000256" key="2">
    <source>
        <dbReference type="PROSITE-ProRule" id="PRU00169"/>
    </source>
</evidence>
<evidence type="ECO:0000313" key="5">
    <source>
        <dbReference type="Proteomes" id="UP000240009"/>
    </source>
</evidence>
<dbReference type="EMBL" id="PUIA01000085">
    <property type="protein sequence ID" value="PQO25308.1"/>
    <property type="molecule type" value="Genomic_DNA"/>
</dbReference>
<dbReference type="InterPro" id="IPR050595">
    <property type="entry name" value="Bact_response_regulator"/>
</dbReference>
<protein>
    <submittedName>
        <fullName evidence="4">Response regulator</fullName>
    </submittedName>
</protein>
<dbReference type="PANTHER" id="PTHR44591">
    <property type="entry name" value="STRESS RESPONSE REGULATOR PROTEIN 1"/>
    <property type="match status" value="1"/>
</dbReference>
<dbReference type="SUPFAM" id="SSF52172">
    <property type="entry name" value="CheY-like"/>
    <property type="match status" value="1"/>
</dbReference>
<feature type="domain" description="Response regulatory" evidence="3">
    <location>
        <begin position="6"/>
        <end position="120"/>
    </location>
</feature>
<feature type="modified residue" description="4-aspartylphosphate" evidence="2">
    <location>
        <position position="55"/>
    </location>
</feature>
<dbReference type="InterPro" id="IPR001789">
    <property type="entry name" value="Sig_transdc_resp-reg_receiver"/>
</dbReference>